<dbReference type="PANTHER" id="PTHR16317:SF1">
    <property type="entry name" value="KICSTOR COMPLEX PROTEIN ITFG2"/>
    <property type="match status" value="1"/>
</dbReference>
<dbReference type="InterPro" id="IPR031793">
    <property type="entry name" value="KICSTOR_ITFG2"/>
</dbReference>
<sequence>MSPQVALFTRLVFVDPEVGLCKVKLGAHHGKKNFLNLGKRLTSDCLDMRSVSFVQRLEIDLPGNLFTHALALGDIDNDQINEFVVGNVNGLLCIYKGMSTQPWRLASGLGMVTCVGIGDVCNKGKNFLVCLSGEGWCNIFNVTEVKPRSDQDASKQDGQEKVEDDVIIANHVQHIPANTKMLLIHDIDNDGQCELVVGHTDRMVRAYRWVENTPTETVRFTAGHFVLLQQWYLPGQFGSLSVNIKSDGSSMLIVSQPGCNYVELVCVWKEDVKDNKDQNEQHVIYHPISTTRARNPGVSTEIVGHISRGTESGKDNLYALCTLDGTLMLVADDKIQWSHLVDHQLFALSKLDITGDGKEEVIACAWDGQTYIVDHNKHSVRFHFEENVSAFCAGYYGVDGHNNATLVYATFKNRIYLYWNVQLPMIPSSSLLDVMAKDESVQRYLNDLDIDSTDTCKLRTMYHQYIYGQSSSNG</sequence>
<dbReference type="PANTHER" id="PTHR16317">
    <property type="entry name" value="INTEGRIN ALPHA REPEAT DOMAIN-CONTAINING"/>
    <property type="match status" value="1"/>
</dbReference>
<organism evidence="1 2">
    <name type="scientific">Saccoglossus kowalevskii</name>
    <name type="common">Acorn worm</name>
    <dbReference type="NCBI Taxonomy" id="10224"/>
    <lineage>
        <taxon>Eukaryota</taxon>
        <taxon>Metazoa</taxon>
        <taxon>Hemichordata</taxon>
        <taxon>Enteropneusta</taxon>
        <taxon>Harrimaniidae</taxon>
        <taxon>Saccoglossus</taxon>
    </lineage>
</organism>
<evidence type="ECO:0000313" key="2">
    <source>
        <dbReference type="RefSeq" id="XP_006821728.1"/>
    </source>
</evidence>
<name>A0ABM0MNY7_SACKO</name>
<gene>
    <name evidence="2" type="primary">LOC102809812</name>
</gene>
<dbReference type="Pfam" id="PF15907">
    <property type="entry name" value="Itfg2"/>
    <property type="match status" value="1"/>
</dbReference>
<dbReference type="RefSeq" id="XP_006821728.1">
    <property type="nucleotide sequence ID" value="XM_006821665.1"/>
</dbReference>
<evidence type="ECO:0000313" key="1">
    <source>
        <dbReference type="Proteomes" id="UP000694865"/>
    </source>
</evidence>
<protein>
    <submittedName>
        <fullName evidence="2">Integrin-alpha FG-GAP repeat-containing protein 2-like</fullName>
    </submittedName>
</protein>
<dbReference type="SUPFAM" id="SSF69318">
    <property type="entry name" value="Integrin alpha N-terminal domain"/>
    <property type="match status" value="1"/>
</dbReference>
<keyword evidence="1" id="KW-1185">Reference proteome</keyword>
<dbReference type="InterPro" id="IPR028994">
    <property type="entry name" value="Integrin_alpha_N"/>
</dbReference>
<reference evidence="2" key="1">
    <citation type="submission" date="2025-08" db="UniProtKB">
        <authorList>
            <consortium name="RefSeq"/>
        </authorList>
    </citation>
    <scope>IDENTIFICATION</scope>
    <source>
        <tissue evidence="2">Testes</tissue>
    </source>
</reference>
<dbReference type="GeneID" id="102809812"/>
<dbReference type="Proteomes" id="UP000694865">
    <property type="component" value="Unplaced"/>
</dbReference>
<accession>A0ABM0MNY7</accession>
<proteinExistence type="predicted"/>